<evidence type="ECO:0000256" key="15">
    <source>
        <dbReference type="PIRSR" id="PIRSR603373-1"/>
    </source>
</evidence>
<evidence type="ECO:0000256" key="11">
    <source>
        <dbReference type="ARBA" id="ARBA00023134"/>
    </source>
</evidence>
<dbReference type="Pfam" id="PF07664">
    <property type="entry name" value="FeoB_C"/>
    <property type="match status" value="1"/>
</dbReference>
<keyword evidence="7 15" id="KW-0547">Nucleotide-binding</keyword>
<evidence type="ECO:0000256" key="4">
    <source>
        <dbReference type="ARBA" id="ARBA00022475"/>
    </source>
</evidence>
<keyword evidence="10" id="KW-0406">Ion transport</keyword>
<evidence type="ECO:0000259" key="18">
    <source>
        <dbReference type="PROSITE" id="PS51711"/>
    </source>
</evidence>
<name>A0ABC9YS68_9NOCA</name>
<proteinExistence type="inferred from homology"/>
<evidence type="ECO:0000256" key="8">
    <source>
        <dbReference type="ARBA" id="ARBA00022989"/>
    </source>
</evidence>
<dbReference type="InterPro" id="IPR030389">
    <property type="entry name" value="G_FEOB_dom"/>
</dbReference>
<dbReference type="Gene3D" id="3.40.50.300">
    <property type="entry name" value="P-loop containing nucleotide triphosphate hydrolases"/>
    <property type="match status" value="1"/>
</dbReference>
<feature type="binding site" evidence="16">
    <location>
        <position position="46"/>
    </location>
    <ligand>
        <name>Mg(2+)</name>
        <dbReference type="ChEBI" id="CHEBI:18420"/>
        <label>2</label>
    </ligand>
</feature>
<comment type="caution">
    <text evidence="19">The sequence shown here is derived from an EMBL/GenBank/DDBJ whole genome shotgun (WGS) entry which is preliminary data.</text>
</comment>
<dbReference type="EMBL" id="BBYQ01000031">
    <property type="protein sequence ID" value="GAP28294.1"/>
    <property type="molecule type" value="Genomic_DNA"/>
</dbReference>
<dbReference type="Gene3D" id="1.10.287.1770">
    <property type="match status" value="1"/>
</dbReference>
<sequence length="707" mass="74298">MWRGISHMSESCCGASPSGSTATLNGAATVVLVGNPNVGKSTLFNAATGARQRVGNWPGTTVEVTEGPWKLEPDHTIRLLDLPGTHSLLPAAPDEAVTRDALLTASGPDRPDVVVAVVDAANLARSLYLLSQVLETGVPTVVAMTMTDVAAGRGTPVDAGLLAKALGVPVVPLVARGGTGMPALARAVEAALTARRTPVAPHLGADVERAIEALKPQLPERYPARWLALALLAGDTPPEVPAEAAVAARARLAESCTAPMDSEEDGEILIAERRYAWAHDVRSAVVTDALSRTTLSDRVDRIVTHRWIGVPIFLAVMWLVFELTTTVAKPLQDALGGVITGPVADAAADLLSTMHAPQPLIGLVHDGFINGVGQVLSFVPLMLIMFILLALLEDSGYMARAAFVADRLMRTIGLPGRAVLPLIVGFGCNVPAIAGTKVLSDPRHRLLTALLIPFTSCNARLVVYVLLAGIFFGSQAGTVVFAMYLASIVLVVGIGYLLRNIMFRDMADEPLVLDLPPYRRPSLRVLGAHTWQKMRGFLTTASGIIVATVTGIWLLASIPVGGGSFGQVAPEHSALGAVSSAVSPAFAPAGFDDWHAGAALVSGFVAKEAVVATISQSYAMDDPGDGPADERLSDSLRGTFERSSGGHTTPAVLAFMVFLLAYTPCMTTLAVLRNAIGLRMTLMSVAMQLSVAWVLAVAVFQIGRVFW</sequence>
<keyword evidence="20" id="KW-1185">Reference proteome</keyword>
<feature type="binding site" evidence="15">
    <location>
        <begin position="34"/>
        <end position="41"/>
    </location>
    <ligand>
        <name>GTP</name>
        <dbReference type="ChEBI" id="CHEBI:37565"/>
        <label>1</label>
    </ligand>
</feature>
<evidence type="ECO:0000256" key="2">
    <source>
        <dbReference type="ARBA" id="ARBA00004651"/>
    </source>
</evidence>
<feature type="binding site" evidence="16">
    <location>
        <position position="45"/>
    </location>
    <ligand>
        <name>Mg(2+)</name>
        <dbReference type="ChEBI" id="CHEBI:18420"/>
        <label>2</label>
    </ligand>
</feature>
<evidence type="ECO:0000256" key="17">
    <source>
        <dbReference type="RuleBase" id="RU362098"/>
    </source>
</evidence>
<evidence type="ECO:0000313" key="19">
    <source>
        <dbReference type="EMBL" id="GAP28294.1"/>
    </source>
</evidence>
<feature type="domain" description="FeoB-type G" evidence="18">
    <location>
        <begin position="27"/>
        <end position="194"/>
    </location>
</feature>
<feature type="binding site" evidence="15">
    <location>
        <begin position="81"/>
        <end position="84"/>
    </location>
    <ligand>
        <name>GTP</name>
        <dbReference type="ChEBI" id="CHEBI:37565"/>
        <label>1</label>
    </ligand>
</feature>
<evidence type="ECO:0000256" key="16">
    <source>
        <dbReference type="PIRSR" id="PIRSR603373-2"/>
    </source>
</evidence>
<keyword evidence="9 17" id="KW-0408">Iron</keyword>
<dbReference type="CDD" id="cd01879">
    <property type="entry name" value="FeoB"/>
    <property type="match status" value="1"/>
</dbReference>
<dbReference type="InterPro" id="IPR041069">
    <property type="entry name" value="FeoB_Cyto"/>
</dbReference>
<dbReference type="GO" id="GO:0005886">
    <property type="term" value="C:plasma membrane"/>
    <property type="evidence" value="ECO:0007669"/>
    <property type="project" value="UniProtKB-SubCell"/>
</dbReference>
<feature type="binding site" evidence="16">
    <location>
        <position position="49"/>
    </location>
    <ligand>
        <name>Mg(2+)</name>
        <dbReference type="ChEBI" id="CHEBI:18420"/>
        <label>2</label>
    </ligand>
</feature>
<feature type="transmembrane region" description="Helical" evidence="17">
    <location>
        <begin position="536"/>
        <end position="556"/>
    </location>
</feature>
<dbReference type="AlphaFoldDB" id="A0ABC9YS68"/>
<feature type="transmembrane region" description="Helical" evidence="17">
    <location>
        <begin position="684"/>
        <end position="703"/>
    </location>
</feature>
<dbReference type="GO" id="GO:0005525">
    <property type="term" value="F:GTP binding"/>
    <property type="evidence" value="ECO:0007669"/>
    <property type="project" value="UniProtKB-KW"/>
</dbReference>
<feature type="transmembrane region" description="Helical" evidence="17">
    <location>
        <begin position="368"/>
        <end position="392"/>
    </location>
</feature>
<keyword evidence="4" id="KW-1003">Cell membrane</keyword>
<keyword evidence="11 15" id="KW-0342">GTP-binding</keyword>
<evidence type="ECO:0000313" key="20">
    <source>
        <dbReference type="Proteomes" id="UP000037179"/>
    </source>
</evidence>
<comment type="function">
    <text evidence="1 17">Probable transporter of a GTP-driven Fe(2+) uptake system.</text>
</comment>
<feature type="transmembrane region" description="Helical" evidence="17">
    <location>
        <begin position="302"/>
        <end position="321"/>
    </location>
</feature>
<dbReference type="SUPFAM" id="SSF52540">
    <property type="entry name" value="P-loop containing nucleoside triphosphate hydrolases"/>
    <property type="match status" value="1"/>
</dbReference>
<evidence type="ECO:0000256" key="9">
    <source>
        <dbReference type="ARBA" id="ARBA00023004"/>
    </source>
</evidence>
<dbReference type="PANTHER" id="PTHR43185:SF1">
    <property type="entry name" value="FE(2+) TRANSPORTER FEOB"/>
    <property type="match status" value="1"/>
</dbReference>
<dbReference type="InterPro" id="IPR050860">
    <property type="entry name" value="FeoB_GTPase"/>
</dbReference>
<comment type="subcellular location">
    <subcellularLocation>
        <location evidence="17">Cell inner membrane</location>
        <topology evidence="17">Multi-pass membrane protein</topology>
    </subcellularLocation>
    <subcellularLocation>
        <location evidence="2">Cell membrane</location>
        <topology evidence="2">Multi-pass membrane protein</topology>
    </subcellularLocation>
</comment>
<keyword evidence="8 17" id="KW-1133">Transmembrane helix</keyword>
<accession>A0ABC9YS68</accession>
<dbReference type="Pfam" id="PF02421">
    <property type="entry name" value="FeoB_N"/>
    <property type="match status" value="1"/>
</dbReference>
<reference evidence="19 20" key="2">
    <citation type="journal article" date="2016" name="Genome Announc.">
        <title>Draft Genome Sequence of Erythromycin- and Oxytetracycline-Sensitive Nocardia seriolae Strain U-1 (NBRC 110359).</title>
        <authorList>
            <person name="Imajoh M."/>
            <person name="Sukeda M."/>
            <person name="Shimizu M."/>
            <person name="Yamane J."/>
            <person name="Ohnishi K."/>
            <person name="Oshima S."/>
        </authorList>
    </citation>
    <scope>NUCLEOTIDE SEQUENCE [LARGE SCALE GENOMIC DNA]</scope>
    <source>
        <strain evidence="19 20">U-1</strain>
    </source>
</reference>
<dbReference type="InterPro" id="IPR011640">
    <property type="entry name" value="Fe2_transport_prot_B_C"/>
</dbReference>
<dbReference type="Proteomes" id="UP000037179">
    <property type="component" value="Unassembled WGS sequence"/>
</dbReference>
<keyword evidence="16" id="KW-0460">Magnesium</keyword>
<keyword evidence="6 17" id="KW-0812">Transmembrane</keyword>
<dbReference type="InterPro" id="IPR011642">
    <property type="entry name" value="Gate_dom"/>
</dbReference>
<evidence type="ECO:0000256" key="3">
    <source>
        <dbReference type="ARBA" id="ARBA00022448"/>
    </source>
</evidence>
<dbReference type="GO" id="GO:0015093">
    <property type="term" value="F:ferrous iron transmembrane transporter activity"/>
    <property type="evidence" value="ECO:0007669"/>
    <property type="project" value="UniProtKB-UniRule"/>
</dbReference>
<feature type="binding site" evidence="15">
    <location>
        <begin position="59"/>
        <end position="63"/>
    </location>
    <ligand>
        <name>GTP</name>
        <dbReference type="ChEBI" id="CHEBI:37565"/>
        <label>1</label>
    </ligand>
</feature>
<dbReference type="InterPro" id="IPR003373">
    <property type="entry name" value="Fe2_transport_prot-B"/>
</dbReference>
<keyword evidence="5 17" id="KW-0410">Iron transport</keyword>
<comment type="similarity">
    <text evidence="17">Belongs to the TRAFAC class TrmE-Era-EngA-EngB-Septin-like GTPase superfamily. FeoB GTPase (TC 9.A.8) family.</text>
</comment>
<dbReference type="InterPro" id="IPR006073">
    <property type="entry name" value="GTP-bd"/>
</dbReference>
<evidence type="ECO:0000256" key="10">
    <source>
        <dbReference type="ARBA" id="ARBA00023065"/>
    </source>
</evidence>
<gene>
    <name evidence="19" type="ORF">NSK11_contig00031-0059</name>
</gene>
<keyword evidence="12 17" id="KW-0472">Membrane</keyword>
<evidence type="ECO:0000256" key="14">
    <source>
        <dbReference type="NCBIfam" id="TIGR00437"/>
    </source>
</evidence>
<dbReference type="PRINTS" id="PR00326">
    <property type="entry name" value="GTP1OBG"/>
</dbReference>
<comment type="caution">
    <text evidence="17">Lacks conserved residue(s) required for the propagation of feature annotation.</text>
</comment>
<dbReference type="NCBIfam" id="TIGR00437">
    <property type="entry name" value="feoB"/>
    <property type="match status" value="1"/>
</dbReference>
<dbReference type="PANTHER" id="PTHR43185">
    <property type="entry name" value="FERROUS IRON TRANSPORT PROTEIN B"/>
    <property type="match status" value="1"/>
</dbReference>
<feature type="transmembrane region" description="Helical" evidence="17">
    <location>
        <begin position="651"/>
        <end position="672"/>
    </location>
</feature>
<evidence type="ECO:0000256" key="12">
    <source>
        <dbReference type="ARBA" id="ARBA00023136"/>
    </source>
</evidence>
<feature type="binding site" evidence="16">
    <location>
        <position position="48"/>
    </location>
    <ligand>
        <name>Mg(2+)</name>
        <dbReference type="ChEBI" id="CHEBI:18420"/>
        <label>2</label>
    </ligand>
</feature>
<protein>
    <recommendedName>
        <fullName evidence="13 14">Ferrous iron transport protein B</fullName>
    </recommendedName>
</protein>
<evidence type="ECO:0000256" key="6">
    <source>
        <dbReference type="ARBA" id="ARBA00022692"/>
    </source>
</evidence>
<organism evidence="19 20">
    <name type="scientific">Nocardia seriolae</name>
    <dbReference type="NCBI Taxonomy" id="37332"/>
    <lineage>
        <taxon>Bacteria</taxon>
        <taxon>Bacillati</taxon>
        <taxon>Actinomycetota</taxon>
        <taxon>Actinomycetes</taxon>
        <taxon>Mycobacteriales</taxon>
        <taxon>Nocardiaceae</taxon>
        <taxon>Nocardia</taxon>
    </lineage>
</organism>
<reference evidence="20" key="1">
    <citation type="submission" date="2015-07" db="EMBL/GenBank/DDBJ databases">
        <title>Nocardia seriolae U-1 whole genome shotgun sequence.</title>
        <authorList>
            <person name="Imajoh M."/>
            <person name="Fukumoto Y."/>
            <person name="Sukeda M."/>
            <person name="Yamane J."/>
            <person name="Yamasaki K."/>
            <person name="Shimizu M."/>
            <person name="Ohnishi K."/>
            <person name="Oshima S."/>
        </authorList>
    </citation>
    <scope>NUCLEOTIDE SEQUENCE [LARGE SCALE GENOMIC DNA]</scope>
    <source>
        <strain evidence="20">U-1</strain>
    </source>
</reference>
<feature type="transmembrane region" description="Helical" evidence="17">
    <location>
        <begin position="478"/>
        <end position="498"/>
    </location>
</feature>
<dbReference type="Pfam" id="PF07670">
    <property type="entry name" value="Gate"/>
    <property type="match status" value="2"/>
</dbReference>
<evidence type="ECO:0000256" key="13">
    <source>
        <dbReference type="ARBA" id="ARBA00031200"/>
    </source>
</evidence>
<keyword evidence="16" id="KW-0479">Metal-binding</keyword>
<evidence type="ECO:0000256" key="1">
    <source>
        <dbReference type="ARBA" id="ARBA00003926"/>
    </source>
</evidence>
<evidence type="ECO:0000256" key="7">
    <source>
        <dbReference type="ARBA" id="ARBA00022741"/>
    </source>
</evidence>
<dbReference type="Pfam" id="PF17910">
    <property type="entry name" value="FeoB_Cyto"/>
    <property type="match status" value="1"/>
</dbReference>
<dbReference type="PROSITE" id="PS51711">
    <property type="entry name" value="G_FEOB"/>
    <property type="match status" value="1"/>
</dbReference>
<keyword evidence="3 17" id="KW-0813">Transport</keyword>
<dbReference type="InterPro" id="IPR027417">
    <property type="entry name" value="P-loop_NTPase"/>
</dbReference>
<evidence type="ECO:0000256" key="5">
    <source>
        <dbReference type="ARBA" id="ARBA00022496"/>
    </source>
</evidence>